<feature type="domain" description="Nudix hydrolase" evidence="3">
    <location>
        <begin position="6"/>
        <end position="158"/>
    </location>
</feature>
<dbReference type="eggNOG" id="ENOG502R2VT">
    <property type="taxonomic scope" value="Eukaryota"/>
</dbReference>
<dbReference type="CDD" id="cd02883">
    <property type="entry name" value="NUDIX_Hydrolase"/>
    <property type="match status" value="1"/>
</dbReference>
<reference evidence="5" key="1">
    <citation type="journal article" date="2006" name="PLoS Biol.">
        <title>Macronuclear genome sequence of the ciliate Tetrahymena thermophila, a model eukaryote.</title>
        <authorList>
            <person name="Eisen J.A."/>
            <person name="Coyne R.S."/>
            <person name="Wu M."/>
            <person name="Wu D."/>
            <person name="Thiagarajan M."/>
            <person name="Wortman J.R."/>
            <person name="Badger J.H."/>
            <person name="Ren Q."/>
            <person name="Amedeo P."/>
            <person name="Jones K.M."/>
            <person name="Tallon L.J."/>
            <person name="Delcher A.L."/>
            <person name="Salzberg S.L."/>
            <person name="Silva J.C."/>
            <person name="Haas B.J."/>
            <person name="Majoros W.H."/>
            <person name="Farzad M."/>
            <person name="Carlton J.M."/>
            <person name="Smith R.K. Jr."/>
            <person name="Garg J."/>
            <person name="Pearlman R.E."/>
            <person name="Karrer K.M."/>
            <person name="Sun L."/>
            <person name="Manning G."/>
            <person name="Elde N.C."/>
            <person name="Turkewitz A.P."/>
            <person name="Asai D.J."/>
            <person name="Wilkes D.E."/>
            <person name="Wang Y."/>
            <person name="Cai H."/>
            <person name="Collins K."/>
            <person name="Stewart B.A."/>
            <person name="Lee S.R."/>
            <person name="Wilamowska K."/>
            <person name="Weinberg Z."/>
            <person name="Ruzzo W.L."/>
            <person name="Wloga D."/>
            <person name="Gaertig J."/>
            <person name="Frankel J."/>
            <person name="Tsao C.-C."/>
            <person name="Gorovsky M.A."/>
            <person name="Keeling P.J."/>
            <person name="Waller R.F."/>
            <person name="Patron N.J."/>
            <person name="Cherry J.M."/>
            <person name="Stover N.A."/>
            <person name="Krieger C.J."/>
            <person name="del Toro C."/>
            <person name="Ryder H.F."/>
            <person name="Williamson S.C."/>
            <person name="Barbeau R.A."/>
            <person name="Hamilton E.P."/>
            <person name="Orias E."/>
        </authorList>
    </citation>
    <scope>NUCLEOTIDE SEQUENCE [LARGE SCALE GENOMIC DNA]</scope>
    <source>
        <strain evidence="5">SB210</strain>
    </source>
</reference>
<organism evidence="4 5">
    <name type="scientific">Tetrahymena thermophila (strain SB210)</name>
    <dbReference type="NCBI Taxonomy" id="312017"/>
    <lineage>
        <taxon>Eukaryota</taxon>
        <taxon>Sar</taxon>
        <taxon>Alveolata</taxon>
        <taxon>Ciliophora</taxon>
        <taxon>Intramacronucleata</taxon>
        <taxon>Oligohymenophorea</taxon>
        <taxon>Hymenostomatida</taxon>
        <taxon>Tetrahymenina</taxon>
        <taxon>Tetrahymenidae</taxon>
        <taxon>Tetrahymena</taxon>
    </lineage>
</organism>
<evidence type="ECO:0000313" key="5">
    <source>
        <dbReference type="Proteomes" id="UP000009168"/>
    </source>
</evidence>
<dbReference type="Pfam" id="PF00293">
    <property type="entry name" value="NUDIX"/>
    <property type="match status" value="1"/>
</dbReference>
<dbReference type="OrthoDB" id="447842at2759"/>
<evidence type="ECO:0000313" key="4">
    <source>
        <dbReference type="EMBL" id="EAR98488.1"/>
    </source>
</evidence>
<dbReference type="HOGENOM" id="CLU_1647159_0_0_1"/>
<dbReference type="PROSITE" id="PS00893">
    <property type="entry name" value="NUDIX_BOX"/>
    <property type="match status" value="1"/>
</dbReference>
<name>I7MF50_TETTS</name>
<dbReference type="GO" id="GO:0016787">
    <property type="term" value="F:hydrolase activity"/>
    <property type="evidence" value="ECO:0007669"/>
    <property type="project" value="UniProtKB-KW"/>
</dbReference>
<dbReference type="OMA" id="FNHENIH"/>
<dbReference type="PANTHER" id="PTHR43736:SF1">
    <property type="entry name" value="DIHYDRONEOPTERIN TRIPHOSPHATE DIPHOSPHATASE"/>
    <property type="match status" value="1"/>
</dbReference>
<dbReference type="KEGG" id="tet:TTHERM_00292150"/>
<evidence type="ECO:0000256" key="2">
    <source>
        <dbReference type="RuleBase" id="RU003476"/>
    </source>
</evidence>
<dbReference type="InterPro" id="IPR000086">
    <property type="entry name" value="NUDIX_hydrolase_dom"/>
</dbReference>
<sequence length="161" mass="18913">MSLKQIIKTGISGLVFDSKQPRKILLIKREQPPYHNQWSFPGGRLEFGELIENGIKREVKEETGYTVDLIGNNYNIHEVIRQDTHYLIFSASCVIQSYSKGHEKIFSQFFYLDQYLGKDTNEKFNISEIKDEESIPNFHQILQKMLKQDFNIEPIEKKNVK</sequence>
<dbReference type="RefSeq" id="XP_001018733.1">
    <property type="nucleotide sequence ID" value="XM_001018733.1"/>
</dbReference>
<keyword evidence="5" id="KW-1185">Reference proteome</keyword>
<dbReference type="InterPro" id="IPR015797">
    <property type="entry name" value="NUDIX_hydrolase-like_dom_sf"/>
</dbReference>
<dbReference type="InterPro" id="IPR020476">
    <property type="entry name" value="Nudix_hydrolase"/>
</dbReference>
<dbReference type="Proteomes" id="UP000009168">
    <property type="component" value="Unassembled WGS sequence"/>
</dbReference>
<accession>I7MF50</accession>
<evidence type="ECO:0000259" key="3">
    <source>
        <dbReference type="PROSITE" id="PS51462"/>
    </source>
</evidence>
<keyword evidence="1 2" id="KW-0378">Hydrolase</keyword>
<comment type="similarity">
    <text evidence="2">Belongs to the Nudix hydrolase family.</text>
</comment>
<dbReference type="InterPro" id="IPR020084">
    <property type="entry name" value="NUDIX_hydrolase_CS"/>
</dbReference>
<dbReference type="STRING" id="312017.I7MF50"/>
<dbReference type="GeneID" id="7839613"/>
<evidence type="ECO:0000256" key="1">
    <source>
        <dbReference type="ARBA" id="ARBA00022801"/>
    </source>
</evidence>
<dbReference type="InParanoid" id="I7MF50"/>
<dbReference type="EMBL" id="GG662651">
    <property type="protein sequence ID" value="EAR98488.1"/>
    <property type="molecule type" value="Genomic_DNA"/>
</dbReference>
<dbReference type="PANTHER" id="PTHR43736">
    <property type="entry name" value="ADP-RIBOSE PYROPHOSPHATASE"/>
    <property type="match status" value="1"/>
</dbReference>
<dbReference type="PROSITE" id="PS51462">
    <property type="entry name" value="NUDIX"/>
    <property type="match status" value="1"/>
</dbReference>
<dbReference type="SUPFAM" id="SSF55811">
    <property type="entry name" value="Nudix"/>
    <property type="match status" value="1"/>
</dbReference>
<dbReference type="Gene3D" id="3.90.79.10">
    <property type="entry name" value="Nucleoside Triphosphate Pyrophosphohydrolase"/>
    <property type="match status" value="1"/>
</dbReference>
<dbReference type="PRINTS" id="PR00502">
    <property type="entry name" value="NUDIXFAMILY"/>
</dbReference>
<dbReference type="AlphaFoldDB" id="I7MF50"/>
<protein>
    <submittedName>
        <fullName evidence="4">NUDIX hydrolase</fullName>
    </submittedName>
</protein>
<proteinExistence type="inferred from homology"/>
<gene>
    <name evidence="4" type="ORF">TTHERM_00292150</name>
</gene>